<proteinExistence type="predicted"/>
<gene>
    <name evidence="2" type="ORF">JQN83_26345</name>
</gene>
<dbReference type="RefSeq" id="WP_208569853.1">
    <property type="nucleotide sequence ID" value="NZ_JAGFWR010000023.1"/>
</dbReference>
<dbReference type="Proteomes" id="UP000671399">
    <property type="component" value="Unassembled WGS sequence"/>
</dbReference>
<evidence type="ECO:0000313" key="2">
    <source>
        <dbReference type="EMBL" id="MBO4164308.1"/>
    </source>
</evidence>
<feature type="compositionally biased region" description="Polar residues" evidence="1">
    <location>
        <begin position="21"/>
        <end position="33"/>
    </location>
</feature>
<reference evidence="2 3" key="1">
    <citation type="submission" date="2021-03" db="EMBL/GenBank/DDBJ databases">
        <authorList>
            <person name="Lee D.-H."/>
        </authorList>
    </citation>
    <scope>NUCLEOTIDE SEQUENCE [LARGE SCALE GENOMIC DNA]</scope>
    <source>
        <strain evidence="2 3">MMS20-R2-23</strain>
    </source>
</reference>
<evidence type="ECO:0000256" key="1">
    <source>
        <dbReference type="SAM" id="MobiDB-lite"/>
    </source>
</evidence>
<comment type="caution">
    <text evidence="2">The sequence shown here is derived from an EMBL/GenBank/DDBJ whole genome shotgun (WGS) entry which is preliminary data.</text>
</comment>
<name>A0ABS3VF93_9ACTN</name>
<organism evidence="2 3">
    <name type="scientific">Micromonospora antibiotica</name>
    <dbReference type="NCBI Taxonomy" id="2807623"/>
    <lineage>
        <taxon>Bacteria</taxon>
        <taxon>Bacillati</taxon>
        <taxon>Actinomycetota</taxon>
        <taxon>Actinomycetes</taxon>
        <taxon>Micromonosporales</taxon>
        <taxon>Micromonosporaceae</taxon>
        <taxon>Micromonospora</taxon>
    </lineage>
</organism>
<feature type="region of interest" description="Disordered" evidence="1">
    <location>
        <begin position="16"/>
        <end position="41"/>
    </location>
</feature>
<accession>A0ABS3VF93</accession>
<protein>
    <submittedName>
        <fullName evidence="2">Uncharacterized protein</fullName>
    </submittedName>
</protein>
<evidence type="ECO:0000313" key="3">
    <source>
        <dbReference type="Proteomes" id="UP000671399"/>
    </source>
</evidence>
<keyword evidence="3" id="KW-1185">Reference proteome</keyword>
<sequence length="68" mass="7172">MALLTGSYLTAICAEPGNRGGPNSQAQYDSGPNQDADLEHDVPPMLVGRFDNATVTTVATGTIPHRYP</sequence>
<dbReference type="EMBL" id="JAGFWR010000023">
    <property type="protein sequence ID" value="MBO4164308.1"/>
    <property type="molecule type" value="Genomic_DNA"/>
</dbReference>